<gene>
    <name evidence="2" type="ORF">L284_11700</name>
</gene>
<dbReference type="PANTHER" id="PTHR43685:SF2">
    <property type="entry name" value="GLYCOSYLTRANSFERASE 2-LIKE DOMAIN-CONTAINING PROTEIN"/>
    <property type="match status" value="1"/>
</dbReference>
<organism evidence="2 3">
    <name type="scientific">Novosphingobium lindaniclasticum LE124</name>
    <dbReference type="NCBI Taxonomy" id="1096930"/>
    <lineage>
        <taxon>Bacteria</taxon>
        <taxon>Pseudomonadati</taxon>
        <taxon>Pseudomonadota</taxon>
        <taxon>Alphaproteobacteria</taxon>
        <taxon>Sphingomonadales</taxon>
        <taxon>Sphingomonadaceae</taxon>
        <taxon>Novosphingobium</taxon>
    </lineage>
</organism>
<feature type="domain" description="Glycosyltransferase 2-like" evidence="1">
    <location>
        <begin position="5"/>
        <end position="163"/>
    </location>
</feature>
<evidence type="ECO:0000313" key="3">
    <source>
        <dbReference type="Proteomes" id="UP000015527"/>
    </source>
</evidence>
<proteinExistence type="predicted"/>
<dbReference type="OrthoDB" id="6383742at2"/>
<reference evidence="2 3" key="1">
    <citation type="journal article" date="2013" name="Genome Announc.">
        <title>Genome Sequence of Novosphingobium lindaniclasticum LE124T, Isolated from a Hexachlorocyclohexane Dumpsite.</title>
        <authorList>
            <person name="Saxena A."/>
            <person name="Nayyar N."/>
            <person name="Sangwan N."/>
            <person name="Kumari R."/>
            <person name="Khurana J.P."/>
            <person name="Lal R."/>
        </authorList>
    </citation>
    <scope>NUCLEOTIDE SEQUENCE [LARGE SCALE GENOMIC DNA]</scope>
    <source>
        <strain evidence="2 3">LE124</strain>
    </source>
</reference>
<dbReference type="InterPro" id="IPR029044">
    <property type="entry name" value="Nucleotide-diphossugar_trans"/>
</dbReference>
<dbReference type="RefSeq" id="WP_021234186.1">
    <property type="nucleotide sequence ID" value="NZ_ATHL01000076.1"/>
</dbReference>
<comment type="caution">
    <text evidence="2">The sequence shown here is derived from an EMBL/GenBank/DDBJ whole genome shotgun (WGS) entry which is preliminary data.</text>
</comment>
<sequence length="320" mass="35970">MPQVSVIMPCYNAASFLDRAILSLQEQTLKDWELLAVDDCSTDDTRARLQEWSRRDPRVRCLQTPKNGGPSAGRNIGIRESAGDWLAILDADDAFKPERLASLTALGNEQGADLVFDGLIYYDDQERRETGRSFQQGGISAVTLPGLIDAERPGSPLKFGFLKPIMRRSFIRAKNLHYSEKLRFAEDFDLYARCLLSGASAILDRRPFYIYTTQLGQVSGARSQGTRTRFTPQTRVEIMDRLIADYEATADRATLSTLRQGRQWQVLYADAHRLGELRRTGQWTAFASLSLRHPRALWRFVSRSRLFRSGGGGNNSAAGI</sequence>
<evidence type="ECO:0000313" key="2">
    <source>
        <dbReference type="EMBL" id="EQB15293.1"/>
    </source>
</evidence>
<dbReference type="Gene3D" id="3.90.550.10">
    <property type="entry name" value="Spore Coat Polysaccharide Biosynthesis Protein SpsA, Chain A"/>
    <property type="match status" value="1"/>
</dbReference>
<accession>T0HT69</accession>
<dbReference type="CDD" id="cd00761">
    <property type="entry name" value="Glyco_tranf_GTA_type"/>
    <property type="match status" value="1"/>
</dbReference>
<dbReference type="EMBL" id="ATHL01000076">
    <property type="protein sequence ID" value="EQB15293.1"/>
    <property type="molecule type" value="Genomic_DNA"/>
</dbReference>
<keyword evidence="3" id="KW-1185">Reference proteome</keyword>
<dbReference type="SUPFAM" id="SSF53448">
    <property type="entry name" value="Nucleotide-diphospho-sugar transferases"/>
    <property type="match status" value="1"/>
</dbReference>
<protein>
    <recommendedName>
        <fullName evidence="1">Glycosyltransferase 2-like domain-containing protein</fullName>
    </recommendedName>
</protein>
<dbReference type="Pfam" id="PF00535">
    <property type="entry name" value="Glycos_transf_2"/>
    <property type="match status" value="1"/>
</dbReference>
<dbReference type="PATRIC" id="fig|1096930.3.peg.2327"/>
<dbReference type="AlphaFoldDB" id="T0HT69"/>
<dbReference type="PANTHER" id="PTHR43685">
    <property type="entry name" value="GLYCOSYLTRANSFERASE"/>
    <property type="match status" value="1"/>
</dbReference>
<dbReference type="eggNOG" id="COG1216">
    <property type="taxonomic scope" value="Bacteria"/>
</dbReference>
<name>T0HT69_9SPHN</name>
<evidence type="ECO:0000259" key="1">
    <source>
        <dbReference type="Pfam" id="PF00535"/>
    </source>
</evidence>
<dbReference type="InterPro" id="IPR050834">
    <property type="entry name" value="Glycosyltransf_2"/>
</dbReference>
<dbReference type="InterPro" id="IPR001173">
    <property type="entry name" value="Glyco_trans_2-like"/>
</dbReference>
<dbReference type="Proteomes" id="UP000015527">
    <property type="component" value="Unassembled WGS sequence"/>
</dbReference>